<feature type="domain" description="CSD" evidence="1">
    <location>
        <begin position="124"/>
        <end position="188"/>
    </location>
</feature>
<gene>
    <name evidence="2" type="ORF">NYR54_17660</name>
</gene>
<dbReference type="GO" id="GO:0003676">
    <property type="term" value="F:nucleic acid binding"/>
    <property type="evidence" value="ECO:0007669"/>
    <property type="project" value="InterPro"/>
</dbReference>
<dbReference type="Pfam" id="PF02482">
    <property type="entry name" value="Ribosomal_S30AE"/>
    <property type="match status" value="1"/>
</dbReference>
<keyword evidence="3" id="KW-1185">Reference proteome</keyword>
<proteinExistence type="predicted"/>
<evidence type="ECO:0000313" key="3">
    <source>
        <dbReference type="Proteomes" id="UP001149009"/>
    </source>
</evidence>
<dbReference type="Gene3D" id="2.40.50.140">
    <property type="entry name" value="Nucleic acid-binding proteins"/>
    <property type="match status" value="1"/>
</dbReference>
<sequence length="194" mass="22053">MQIPLQIAFHRAEKSEWAEQEIRDRVDKLYAYYDRITGVRVTVDQRAGNVERTLPPVVRIEISLPGKAPLVVAYEPDRLQQKFQNPDLGNAINDAFAIAERQLARLSEERQGRSKAGQHDSQNQFLGHVAQLFPEEDHGFLLTKEGGSLYFHRNAMLQGDFDKLQVGDEVRYVEEIGDTGPLATKVRVVAARRE</sequence>
<accession>A0A9X3B7X5</accession>
<comment type="caution">
    <text evidence="2">The sequence shown here is derived from an EMBL/GenBank/DDBJ whole genome shotgun (WGS) entry which is preliminary data.</text>
</comment>
<dbReference type="InterPro" id="IPR012340">
    <property type="entry name" value="NA-bd_OB-fold"/>
</dbReference>
<dbReference type="InterPro" id="IPR003489">
    <property type="entry name" value="RHF/RaiA"/>
</dbReference>
<evidence type="ECO:0000313" key="2">
    <source>
        <dbReference type="EMBL" id="MCT8992092.1"/>
    </source>
</evidence>
<dbReference type="SUPFAM" id="SSF50249">
    <property type="entry name" value="Nucleic acid-binding proteins"/>
    <property type="match status" value="1"/>
</dbReference>
<dbReference type="Pfam" id="PF00313">
    <property type="entry name" value="CSD"/>
    <property type="match status" value="1"/>
</dbReference>
<dbReference type="SUPFAM" id="SSF69754">
    <property type="entry name" value="Ribosome binding protein Y (YfiA homologue)"/>
    <property type="match status" value="1"/>
</dbReference>
<dbReference type="InterPro" id="IPR036567">
    <property type="entry name" value="RHF-like"/>
</dbReference>
<dbReference type="EMBL" id="JAODNV010000024">
    <property type="protein sequence ID" value="MCT8992092.1"/>
    <property type="molecule type" value="Genomic_DNA"/>
</dbReference>
<evidence type="ECO:0000259" key="1">
    <source>
        <dbReference type="PROSITE" id="PS51857"/>
    </source>
</evidence>
<dbReference type="InterPro" id="IPR002059">
    <property type="entry name" value="CSP_DNA-bd"/>
</dbReference>
<dbReference type="AlphaFoldDB" id="A0A9X3B7X5"/>
<dbReference type="RefSeq" id="WP_261517044.1">
    <property type="nucleotide sequence ID" value="NZ_JAODNV010000024.1"/>
</dbReference>
<dbReference type="Gene3D" id="3.30.160.100">
    <property type="entry name" value="Ribosome hibernation promotion factor-like"/>
    <property type="match status" value="1"/>
</dbReference>
<dbReference type="PROSITE" id="PS51857">
    <property type="entry name" value="CSD_2"/>
    <property type="match status" value="1"/>
</dbReference>
<name>A0A9X3B7X5_9HYPH</name>
<reference evidence="2" key="1">
    <citation type="submission" date="2022-08" db="EMBL/GenBank/DDBJ databases">
        <title>Chelativorans sichuanense sp. nov., a paraffin oil-degrading bacterium isolated from a mixture of oil-based drill cuttings and paddy soil.</title>
        <authorList>
            <person name="Yu J."/>
            <person name="Liu H."/>
            <person name="Chen Q."/>
        </authorList>
    </citation>
    <scope>NUCLEOTIDE SEQUENCE</scope>
    <source>
        <strain evidence="2">SCAU 2101</strain>
    </source>
</reference>
<organism evidence="2 3">
    <name type="scientific">Chelativorans petroleitrophicus</name>
    <dbReference type="NCBI Taxonomy" id="2975484"/>
    <lineage>
        <taxon>Bacteria</taxon>
        <taxon>Pseudomonadati</taxon>
        <taxon>Pseudomonadota</taxon>
        <taxon>Alphaproteobacteria</taxon>
        <taxon>Hyphomicrobiales</taxon>
        <taxon>Phyllobacteriaceae</taxon>
        <taxon>Chelativorans</taxon>
    </lineage>
</organism>
<protein>
    <submittedName>
        <fullName evidence="2">HPF/RaiA family ribosome-associated protein</fullName>
    </submittedName>
</protein>
<dbReference type="Proteomes" id="UP001149009">
    <property type="component" value="Unassembled WGS sequence"/>
</dbReference>